<accession>A0ABD5FYG5</accession>
<sequence>MLYVVNYANGEPYESYRKINTRTAKWFGKADRVIEYSSKDIPQSYKEAYKDIFAYKRGNGLWLWKPYLINKALDEIKNGDWLMYLDAGTTVIRDLHHIIRHTEGQGLDIFLMEQPLLSRQFTKRECYVKMGLEDHGENQVLGLLLLRKSSTSVAFVKEWLNLCEDEEMLSPKKFHPEIAEFPDYVSHREDQSVLNLLRLKYNIPVFRDCSSHGEMPYLYCNKESTYNPKQYPDSNYPTIILCNRAYSPYKFFIKYCVKSFLLRCHINFFETRWINNPPSIPIKK</sequence>
<reference evidence="2" key="1">
    <citation type="submission" date="2023-07" db="EMBL/GenBank/DDBJ databases">
        <title>A gut symbiont ubiquitin homologue binds and inactivates peptidyl-prolyl isomerase to mediate the interbacterial arms race in the human gut.</title>
        <authorList>
            <person name="Jiang K."/>
            <person name="Li W."/>
            <person name="Tong M."/>
            <person name="Xu J."/>
            <person name="Chen Z."/>
            <person name="Yang Y."/>
            <person name="Zang Y."/>
            <person name="Jiao X."/>
            <person name="Liu C."/>
            <person name="Lim B."/>
            <person name="Jiang X."/>
            <person name="Wang J."/>
            <person name="Wu D."/>
            <person name="Wang M."/>
            <person name="Liu S.-J."/>
            <person name="Shao F."/>
            <person name="Gao X."/>
        </authorList>
    </citation>
    <scope>NUCLEOTIDE SEQUENCE [LARGE SCALE GENOMIC DNA]</scope>
    <source>
        <strain evidence="2">GS077</strain>
    </source>
</reference>
<protein>
    <submittedName>
        <fullName evidence="1">Uncharacterized protein</fullName>
    </submittedName>
</protein>
<organism evidence="1 2">
    <name type="scientific">Bacteroides fragilis</name>
    <dbReference type="NCBI Taxonomy" id="817"/>
    <lineage>
        <taxon>Bacteria</taxon>
        <taxon>Pseudomonadati</taxon>
        <taxon>Bacteroidota</taxon>
        <taxon>Bacteroidia</taxon>
        <taxon>Bacteroidales</taxon>
        <taxon>Bacteroidaceae</taxon>
        <taxon>Bacteroides</taxon>
    </lineage>
</organism>
<evidence type="ECO:0000313" key="1">
    <source>
        <dbReference type="EMBL" id="MDT6977471.1"/>
    </source>
</evidence>
<reference evidence="1 2" key="2">
    <citation type="submission" date="2023-08" db="EMBL/GenBank/DDBJ databases">
        <authorList>
            <person name="Du M."/>
            <person name="Liu C."/>
            <person name="Liu S.-J."/>
        </authorList>
    </citation>
    <scope>NUCLEOTIDE SEQUENCE [LARGE SCALE GENOMIC DNA]</scope>
    <source>
        <strain evidence="1 2">GS077</strain>
    </source>
</reference>
<dbReference type="RefSeq" id="WP_009292526.1">
    <property type="nucleotide sequence ID" value="NZ_CP043610.1"/>
</dbReference>
<proteinExistence type="predicted"/>
<dbReference type="EMBL" id="JAVFHL010000001">
    <property type="protein sequence ID" value="MDT6977471.1"/>
    <property type="molecule type" value="Genomic_DNA"/>
</dbReference>
<dbReference type="AlphaFoldDB" id="A0ABD5FYG5"/>
<comment type="caution">
    <text evidence="1">The sequence shown here is derived from an EMBL/GenBank/DDBJ whole genome shotgun (WGS) entry which is preliminary data.</text>
</comment>
<name>A0ABD5FYG5_BACFG</name>
<evidence type="ECO:0000313" key="2">
    <source>
        <dbReference type="Proteomes" id="UP001258434"/>
    </source>
</evidence>
<dbReference type="Proteomes" id="UP001258434">
    <property type="component" value="Unassembled WGS sequence"/>
</dbReference>
<gene>
    <name evidence="1" type="ORF">BFGS077_002774</name>
</gene>